<sequence length="70" mass="7943">MQGCVTSCNQGGSFLPHCDLTRFLCSFPKRPGWDKKLRTAPLDKNRKKPRGYLRGKSVFFPDCCVNIQPP</sequence>
<name>A0A9Q1D2U4_CONCO</name>
<dbReference type="Proteomes" id="UP001152803">
    <property type="component" value="Unassembled WGS sequence"/>
</dbReference>
<reference evidence="1" key="1">
    <citation type="journal article" date="2023" name="Science">
        <title>Genome structures resolve the early diversification of teleost fishes.</title>
        <authorList>
            <person name="Parey E."/>
            <person name="Louis A."/>
            <person name="Montfort J."/>
            <person name="Bouchez O."/>
            <person name="Roques C."/>
            <person name="Iampietro C."/>
            <person name="Lluch J."/>
            <person name="Castinel A."/>
            <person name="Donnadieu C."/>
            <person name="Desvignes T."/>
            <person name="Floi Bucao C."/>
            <person name="Jouanno E."/>
            <person name="Wen M."/>
            <person name="Mejri S."/>
            <person name="Dirks R."/>
            <person name="Jansen H."/>
            <person name="Henkel C."/>
            <person name="Chen W.J."/>
            <person name="Zahm M."/>
            <person name="Cabau C."/>
            <person name="Klopp C."/>
            <person name="Thompson A.W."/>
            <person name="Robinson-Rechavi M."/>
            <person name="Braasch I."/>
            <person name="Lecointre G."/>
            <person name="Bobe J."/>
            <person name="Postlethwait J.H."/>
            <person name="Berthelot C."/>
            <person name="Roest Crollius H."/>
            <person name="Guiguen Y."/>
        </authorList>
    </citation>
    <scope>NUCLEOTIDE SEQUENCE</scope>
    <source>
        <strain evidence="1">Concon-B</strain>
    </source>
</reference>
<evidence type="ECO:0000313" key="2">
    <source>
        <dbReference type="Proteomes" id="UP001152803"/>
    </source>
</evidence>
<organism evidence="1 2">
    <name type="scientific">Conger conger</name>
    <name type="common">Conger eel</name>
    <name type="synonym">Muraena conger</name>
    <dbReference type="NCBI Taxonomy" id="82655"/>
    <lineage>
        <taxon>Eukaryota</taxon>
        <taxon>Metazoa</taxon>
        <taxon>Chordata</taxon>
        <taxon>Craniata</taxon>
        <taxon>Vertebrata</taxon>
        <taxon>Euteleostomi</taxon>
        <taxon>Actinopterygii</taxon>
        <taxon>Neopterygii</taxon>
        <taxon>Teleostei</taxon>
        <taxon>Anguilliformes</taxon>
        <taxon>Congridae</taxon>
        <taxon>Conger</taxon>
    </lineage>
</organism>
<evidence type="ECO:0000313" key="1">
    <source>
        <dbReference type="EMBL" id="KAJ8256515.1"/>
    </source>
</evidence>
<dbReference type="AlphaFoldDB" id="A0A9Q1D2U4"/>
<dbReference type="EMBL" id="JAFJMO010000014">
    <property type="protein sequence ID" value="KAJ8256515.1"/>
    <property type="molecule type" value="Genomic_DNA"/>
</dbReference>
<proteinExistence type="predicted"/>
<protein>
    <submittedName>
        <fullName evidence="1">Uncharacterized protein</fullName>
    </submittedName>
</protein>
<comment type="caution">
    <text evidence="1">The sequence shown here is derived from an EMBL/GenBank/DDBJ whole genome shotgun (WGS) entry which is preliminary data.</text>
</comment>
<accession>A0A9Q1D2U4</accession>
<gene>
    <name evidence="1" type="ORF">COCON_G00186670</name>
</gene>
<keyword evidence="2" id="KW-1185">Reference proteome</keyword>